<dbReference type="Pfam" id="PF06199">
    <property type="entry name" value="Phage_tail_2"/>
    <property type="match status" value="1"/>
</dbReference>
<dbReference type="AlphaFoldDB" id="A0A6M4G365"/>
<evidence type="ECO:0008006" key="3">
    <source>
        <dbReference type="Google" id="ProtNLM"/>
    </source>
</evidence>
<protein>
    <recommendedName>
        <fullName evidence="3">Phage tail protein</fullName>
    </recommendedName>
</protein>
<gene>
    <name evidence="1" type="ORF">HH800_05640</name>
</gene>
<proteinExistence type="predicted"/>
<name>A0A6M4G365_SPHYA</name>
<dbReference type="InterPro" id="IPR011855">
    <property type="entry name" value="Phgtail_TP901_1"/>
</dbReference>
<dbReference type="RefSeq" id="WP_169860441.1">
    <property type="nucleotide sequence ID" value="NZ_CP053021.1"/>
</dbReference>
<dbReference type="Proteomes" id="UP000502611">
    <property type="component" value="Chromosome"/>
</dbReference>
<evidence type="ECO:0000313" key="1">
    <source>
        <dbReference type="EMBL" id="QJR01721.1"/>
    </source>
</evidence>
<sequence>MAYAAKVKGNYADIMFGDGDSPEVFTQLCGINTRGITITYANAFELTDYDCADPEDAGQTIRDVGAQDWSITGSGLYNRAQMAAIRGLMGATQNWRFALDEPPAPAAAVDDGYWQGPGFISSFEITGNDGEWTQASITITGAGLLEWADAA</sequence>
<evidence type="ECO:0000313" key="2">
    <source>
        <dbReference type="Proteomes" id="UP000502611"/>
    </source>
</evidence>
<dbReference type="EMBL" id="CP053021">
    <property type="protein sequence ID" value="QJR01721.1"/>
    <property type="molecule type" value="Genomic_DNA"/>
</dbReference>
<organism evidence="1 2">
    <name type="scientific">Sphingobium yanoikuyae</name>
    <name type="common">Sphingomonas yanoikuyae</name>
    <dbReference type="NCBI Taxonomy" id="13690"/>
    <lineage>
        <taxon>Bacteria</taxon>
        <taxon>Pseudomonadati</taxon>
        <taxon>Pseudomonadota</taxon>
        <taxon>Alphaproteobacteria</taxon>
        <taxon>Sphingomonadales</taxon>
        <taxon>Sphingomonadaceae</taxon>
        <taxon>Sphingobium</taxon>
    </lineage>
</organism>
<accession>A0A6M4G365</accession>
<reference evidence="1 2" key="1">
    <citation type="submission" date="2020-04" db="EMBL/GenBank/DDBJ databases">
        <title>The Whole Genome Analysis of High salt-tolerant Sphingobium yanoikuyae YC-XJ2 with Aryl organophosphorus flame retardants (aryl-OPFRs)-degrading capacity and characteristics of Related phosphotriesterase.</title>
        <authorList>
            <person name="Li X."/>
        </authorList>
    </citation>
    <scope>NUCLEOTIDE SEQUENCE [LARGE SCALE GENOMIC DNA]</scope>
    <source>
        <strain evidence="1 2">YC-XJ2</strain>
    </source>
</reference>